<dbReference type="Proteomes" id="UP001298424">
    <property type="component" value="Unassembled WGS sequence"/>
</dbReference>
<evidence type="ECO:0000256" key="2">
    <source>
        <dbReference type="ARBA" id="ARBA00023274"/>
    </source>
</evidence>
<dbReference type="InterPro" id="IPR002358">
    <property type="entry name" value="Ribosomal_uL6_CS"/>
</dbReference>
<dbReference type="GO" id="GO:0005840">
    <property type="term" value="C:ribosome"/>
    <property type="evidence" value="ECO:0007669"/>
    <property type="project" value="UniProtKB-KW"/>
</dbReference>
<reference evidence="7 8" key="1">
    <citation type="submission" date="2022-02" db="EMBL/GenBank/DDBJ databases">
        <title>Genome sequence data of Kingella unionensis sp. nov. strain CICC 24913 (CCUG 75125).</title>
        <authorList>
            <person name="Xiao M."/>
        </authorList>
    </citation>
    <scope>NUCLEOTIDE SEQUENCE [LARGE SCALE GENOMIC DNA]</scope>
    <source>
        <strain evidence="7 8">CICC 24913</strain>
    </source>
</reference>
<dbReference type="PANTHER" id="PTHR11655:SF14">
    <property type="entry name" value="LARGE RIBOSOMAL SUBUNIT PROTEIN UL6M"/>
    <property type="match status" value="1"/>
</dbReference>
<dbReference type="Gene3D" id="3.90.930.12">
    <property type="entry name" value="Ribosomal protein L6, alpha-beta domain"/>
    <property type="match status" value="2"/>
</dbReference>
<evidence type="ECO:0000256" key="5">
    <source>
        <dbReference type="RuleBase" id="RU003870"/>
    </source>
</evidence>
<dbReference type="SUPFAM" id="SSF56053">
    <property type="entry name" value="Ribosomal protein L6"/>
    <property type="match status" value="2"/>
</dbReference>
<feature type="domain" description="Large ribosomal subunit protein uL6 alpha-beta" evidence="6">
    <location>
        <begin position="91"/>
        <end position="165"/>
    </location>
</feature>
<comment type="subunit">
    <text evidence="3">Part of the 50S ribosomal subunit.</text>
</comment>
<dbReference type="InterPro" id="IPR020040">
    <property type="entry name" value="Ribosomal_uL6_a/b-dom"/>
</dbReference>
<evidence type="ECO:0000259" key="6">
    <source>
        <dbReference type="Pfam" id="PF00347"/>
    </source>
</evidence>
<dbReference type="NCBIfam" id="TIGR03654">
    <property type="entry name" value="L6_bact"/>
    <property type="match status" value="1"/>
</dbReference>
<gene>
    <name evidence="3 7" type="primary">rplF</name>
    <name evidence="7" type="ORF">MB824_04665</name>
</gene>
<dbReference type="PROSITE" id="PS00525">
    <property type="entry name" value="RIBOSOMAL_L6_1"/>
    <property type="match status" value="1"/>
</dbReference>
<evidence type="ECO:0000256" key="1">
    <source>
        <dbReference type="ARBA" id="ARBA00022980"/>
    </source>
</evidence>
<dbReference type="EMBL" id="JAKOOW010000021">
    <property type="protein sequence ID" value="MCG6503791.1"/>
    <property type="molecule type" value="Genomic_DNA"/>
</dbReference>
<dbReference type="RefSeq" id="WP_238746383.1">
    <property type="nucleotide sequence ID" value="NZ_JAKOOW010000021.1"/>
</dbReference>
<dbReference type="PANTHER" id="PTHR11655">
    <property type="entry name" value="60S/50S RIBOSOMAL PROTEIN L6/L9"/>
    <property type="match status" value="1"/>
</dbReference>
<evidence type="ECO:0000313" key="8">
    <source>
        <dbReference type="Proteomes" id="UP001298424"/>
    </source>
</evidence>
<dbReference type="InterPro" id="IPR019906">
    <property type="entry name" value="Ribosomal_uL6_bac-type"/>
</dbReference>
<dbReference type="InterPro" id="IPR036789">
    <property type="entry name" value="Ribosomal_uL6-like_a/b-dom_sf"/>
</dbReference>
<dbReference type="InterPro" id="IPR000702">
    <property type="entry name" value="Ribosomal_uL6-like"/>
</dbReference>
<dbReference type="Pfam" id="PF00347">
    <property type="entry name" value="Ribosomal_L6"/>
    <property type="match status" value="2"/>
</dbReference>
<evidence type="ECO:0000313" key="7">
    <source>
        <dbReference type="EMBL" id="MCG6503791.1"/>
    </source>
</evidence>
<comment type="similarity">
    <text evidence="3 4">Belongs to the universal ribosomal protein uL6 family.</text>
</comment>
<feature type="domain" description="Large ribosomal subunit protein uL6 alpha-beta" evidence="6">
    <location>
        <begin position="12"/>
        <end position="83"/>
    </location>
</feature>
<proteinExistence type="inferred from homology"/>
<accession>A0ABS9NLX3</accession>
<comment type="function">
    <text evidence="3 5">This protein binds to the 23S rRNA, and is important in its secondary structure. It is located near the subunit interface in the base of the L7/L12 stalk, and near the tRNA binding site of the peptidyltransferase center.</text>
</comment>
<name>A0ABS9NLX3_9NEIS</name>
<keyword evidence="8" id="KW-1185">Reference proteome</keyword>
<protein>
    <recommendedName>
        <fullName evidence="3">Large ribosomal subunit protein uL6</fullName>
    </recommendedName>
</protein>
<dbReference type="PRINTS" id="PR00059">
    <property type="entry name" value="RIBOSOMALL6"/>
</dbReference>
<comment type="caution">
    <text evidence="7">The sequence shown here is derived from an EMBL/GenBank/DDBJ whole genome shotgun (WGS) entry which is preliminary data.</text>
</comment>
<keyword evidence="3 5" id="KW-0694">RNA-binding</keyword>
<keyword evidence="2 3" id="KW-0687">Ribonucleoprotein</keyword>
<organism evidence="7 8">
    <name type="scientific">Kingella pumchi</name>
    <dbReference type="NCBI Taxonomy" id="2779506"/>
    <lineage>
        <taxon>Bacteria</taxon>
        <taxon>Pseudomonadati</taxon>
        <taxon>Pseudomonadota</taxon>
        <taxon>Betaproteobacteria</taxon>
        <taxon>Neisseriales</taxon>
        <taxon>Neisseriaceae</taxon>
        <taxon>Kingella</taxon>
    </lineage>
</organism>
<dbReference type="PIRSF" id="PIRSF002162">
    <property type="entry name" value="Ribosomal_L6"/>
    <property type="match status" value="1"/>
</dbReference>
<keyword evidence="3 5" id="KW-0699">rRNA-binding</keyword>
<dbReference type="HAMAP" id="MF_01365_B">
    <property type="entry name" value="Ribosomal_uL6_B"/>
    <property type="match status" value="1"/>
</dbReference>
<evidence type="ECO:0000256" key="4">
    <source>
        <dbReference type="RuleBase" id="RU003869"/>
    </source>
</evidence>
<evidence type="ECO:0000256" key="3">
    <source>
        <dbReference type="HAMAP-Rule" id="MF_01365"/>
    </source>
</evidence>
<keyword evidence="1 3" id="KW-0689">Ribosomal protein</keyword>
<sequence length="178" mass="19157">MSRVAKNPVVLPSGVEVTVQNGQVCVKGKNGNLSLSLPSCVSVDIRDNKELVFKPANQDKHSLSMSGTIRALCANMVKGVSEGFEKKLQLIGVGYRAQAQGSVLNLSLGYSHPIVYQMPEGVSVQTPSQTEIIISGADKQKIGQVSAEIRAFRAPEPYKGKGVRYADEVVVMKEAKKK</sequence>